<dbReference type="AlphaFoldDB" id="A0A383ANP7"/>
<reference evidence="1" key="1">
    <citation type="submission" date="2018-05" db="EMBL/GenBank/DDBJ databases">
        <authorList>
            <person name="Lanie J.A."/>
            <person name="Ng W.-L."/>
            <person name="Kazmierczak K.M."/>
            <person name="Andrzejewski T.M."/>
            <person name="Davidsen T.M."/>
            <person name="Wayne K.J."/>
            <person name="Tettelin H."/>
            <person name="Glass J.I."/>
            <person name="Rusch D."/>
            <person name="Podicherti R."/>
            <person name="Tsui H.-C.T."/>
            <person name="Winkler M.E."/>
        </authorList>
    </citation>
    <scope>NUCLEOTIDE SEQUENCE</scope>
</reference>
<evidence type="ECO:0000313" key="1">
    <source>
        <dbReference type="EMBL" id="SVE08835.1"/>
    </source>
</evidence>
<gene>
    <name evidence="1" type="ORF">METZ01_LOCUS461689</name>
</gene>
<name>A0A383ANP7_9ZZZZ</name>
<organism evidence="1">
    <name type="scientific">marine metagenome</name>
    <dbReference type="NCBI Taxonomy" id="408172"/>
    <lineage>
        <taxon>unclassified sequences</taxon>
        <taxon>metagenomes</taxon>
        <taxon>ecological metagenomes</taxon>
    </lineage>
</organism>
<accession>A0A383ANP7</accession>
<sequence>MPKVDIPISALQVADEDGSMIVPAVGDAVSFTVEGAVESIGDEYAVVGMESVNGEPAYAEEVVEEEVAIDAPSRDALMAEMEAIDEAGGL</sequence>
<proteinExistence type="predicted"/>
<protein>
    <submittedName>
        <fullName evidence="1">Uncharacterized protein</fullName>
    </submittedName>
</protein>
<dbReference type="EMBL" id="UINC01193289">
    <property type="protein sequence ID" value="SVE08835.1"/>
    <property type="molecule type" value="Genomic_DNA"/>
</dbReference>